<dbReference type="InterPro" id="IPR036542">
    <property type="entry name" value="PTS_IIA_lac/cel_sf"/>
</dbReference>
<keyword evidence="2" id="KW-0762">Sugar transport</keyword>
<keyword evidence="3" id="KW-0808">Transferase</keyword>
<evidence type="ECO:0000256" key="1">
    <source>
        <dbReference type="ARBA" id="ARBA00022448"/>
    </source>
</evidence>
<protein>
    <submittedName>
        <fullName evidence="8">PTS lactose/cellobiose transporter subunit IIA</fullName>
    </submittedName>
</protein>
<comment type="caution">
    <text evidence="8">The sequence shown here is derived from an EMBL/GenBank/DDBJ whole genome shotgun (WGS) entry which is preliminary data.</text>
</comment>
<dbReference type="RefSeq" id="WP_054326057.1">
    <property type="nucleotide sequence ID" value="NZ_JACOPL010000001.1"/>
</dbReference>
<evidence type="ECO:0000256" key="6">
    <source>
        <dbReference type="PIRSR" id="PIRSR000699-2"/>
    </source>
</evidence>
<feature type="binding site" evidence="6">
    <location>
        <position position="84"/>
    </location>
    <ligand>
        <name>Mg(2+)</name>
        <dbReference type="ChEBI" id="CHEBI:18420"/>
        <note>ligand shared between all trimeric partners</note>
    </ligand>
</feature>
<sequence length="108" mass="12186">MAITQEQLEQACFQLISFSGAAKSDFLEAVEYAKSGDFPQAEAAVERGNEEYLQAHNAHFDLIQEEVNSENGLLTRLTLVHAEDQLAMAESTRILAEQLIELYRRLQK</sequence>
<name>A0A923RUR4_9FIRM</name>
<evidence type="ECO:0000256" key="3">
    <source>
        <dbReference type="ARBA" id="ARBA00022679"/>
    </source>
</evidence>
<evidence type="ECO:0000313" key="9">
    <source>
        <dbReference type="Proteomes" id="UP000606499"/>
    </source>
</evidence>
<evidence type="ECO:0000313" key="8">
    <source>
        <dbReference type="EMBL" id="MBC5724227.1"/>
    </source>
</evidence>
<dbReference type="GO" id="GO:0046872">
    <property type="term" value="F:metal ion binding"/>
    <property type="evidence" value="ECO:0007669"/>
    <property type="project" value="UniProtKB-KW"/>
</dbReference>
<keyword evidence="6" id="KW-0460">Magnesium</keyword>
<gene>
    <name evidence="8" type="ORF">H8S45_01925</name>
</gene>
<dbReference type="Gene3D" id="1.20.58.80">
    <property type="entry name" value="Phosphotransferase system, lactose/cellobiose-type IIA subunit"/>
    <property type="match status" value="1"/>
</dbReference>
<keyword evidence="6" id="KW-0479">Metal-binding</keyword>
<dbReference type="GO" id="GO:0016740">
    <property type="term" value="F:transferase activity"/>
    <property type="evidence" value="ECO:0007669"/>
    <property type="project" value="UniProtKB-KW"/>
</dbReference>
<proteinExistence type="predicted"/>
<dbReference type="PANTHER" id="PTHR34382:SF10">
    <property type="entry name" value="PTS SYSTEM OLIGO-BETA-MANNOSIDE-SPECIFIC EIIA COMPONENT"/>
    <property type="match status" value="1"/>
</dbReference>
<organism evidence="8 9">
    <name type="scientific">Agathobaculum faecis</name>
    <dbReference type="NCBI Taxonomy" id="2763013"/>
    <lineage>
        <taxon>Bacteria</taxon>
        <taxon>Bacillati</taxon>
        <taxon>Bacillota</taxon>
        <taxon>Clostridia</taxon>
        <taxon>Eubacteriales</taxon>
        <taxon>Butyricicoccaceae</taxon>
        <taxon>Agathobaculum</taxon>
    </lineage>
</organism>
<dbReference type="GO" id="GO:0009401">
    <property type="term" value="P:phosphoenolpyruvate-dependent sugar phosphotransferase system"/>
    <property type="evidence" value="ECO:0007669"/>
    <property type="project" value="UniProtKB-KW"/>
</dbReference>
<dbReference type="SUPFAM" id="SSF46973">
    <property type="entry name" value="Enzyme IIa from lactose specific PTS, IIa-lac"/>
    <property type="match status" value="1"/>
</dbReference>
<dbReference type="InterPro" id="IPR003188">
    <property type="entry name" value="PTS_IIA_lac/cel"/>
</dbReference>
<dbReference type="Proteomes" id="UP000606499">
    <property type="component" value="Unassembled WGS sequence"/>
</dbReference>
<dbReference type="PROSITE" id="PS51095">
    <property type="entry name" value="PTS_EIIA_TYPE_3"/>
    <property type="match status" value="1"/>
</dbReference>
<keyword evidence="1" id="KW-0813">Transport</keyword>
<comment type="cofactor">
    <cofactor evidence="6">
        <name>Mg(2+)</name>
        <dbReference type="ChEBI" id="CHEBI:18420"/>
    </cofactor>
    <text evidence="6">Binds 1 Mg(2+) ion per trimer.</text>
</comment>
<dbReference type="PANTHER" id="PTHR34382">
    <property type="entry name" value="PTS SYSTEM N,N'-DIACETYLCHITOBIOSE-SPECIFIC EIIA COMPONENT"/>
    <property type="match status" value="1"/>
</dbReference>
<dbReference type="EMBL" id="JACOPL010000001">
    <property type="protein sequence ID" value="MBC5724227.1"/>
    <property type="molecule type" value="Genomic_DNA"/>
</dbReference>
<dbReference type="PIRSF" id="PIRSF000699">
    <property type="entry name" value="PTS_IILac_III"/>
    <property type="match status" value="1"/>
</dbReference>
<dbReference type="Pfam" id="PF02255">
    <property type="entry name" value="PTS_IIA"/>
    <property type="match status" value="1"/>
</dbReference>
<reference evidence="8" key="1">
    <citation type="submission" date="2020-08" db="EMBL/GenBank/DDBJ databases">
        <title>Genome public.</title>
        <authorList>
            <person name="Liu C."/>
            <person name="Sun Q."/>
        </authorList>
    </citation>
    <scope>NUCLEOTIDE SEQUENCE</scope>
    <source>
        <strain evidence="8">NSJ-28</strain>
    </source>
</reference>
<keyword evidence="4" id="KW-0598">Phosphotransferase system</keyword>
<accession>A0A923RUR4</accession>
<feature type="modified residue" description="Phosphohistidine; by HPr" evidence="7">
    <location>
        <position position="81"/>
    </location>
</feature>
<keyword evidence="9" id="KW-1185">Reference proteome</keyword>
<feature type="active site" description="Tele-phosphohistidine intermediate" evidence="5">
    <location>
        <position position="81"/>
    </location>
</feature>
<dbReference type="AlphaFoldDB" id="A0A923RUR4"/>
<evidence type="ECO:0000256" key="4">
    <source>
        <dbReference type="ARBA" id="ARBA00022683"/>
    </source>
</evidence>
<evidence type="ECO:0000256" key="7">
    <source>
        <dbReference type="PROSITE-ProRule" id="PRU00418"/>
    </source>
</evidence>
<evidence type="ECO:0000256" key="2">
    <source>
        <dbReference type="ARBA" id="ARBA00022597"/>
    </source>
</evidence>
<evidence type="ECO:0000256" key="5">
    <source>
        <dbReference type="PIRSR" id="PIRSR000699-1"/>
    </source>
</evidence>